<dbReference type="InterPro" id="IPR007272">
    <property type="entry name" value="Sulf_transp_TsuA/YedE"/>
</dbReference>
<feature type="transmembrane region" description="Helical" evidence="8">
    <location>
        <begin position="275"/>
        <end position="295"/>
    </location>
</feature>
<feature type="transmembrane region" description="Helical" evidence="8">
    <location>
        <begin position="37"/>
        <end position="59"/>
    </location>
</feature>
<dbReference type="PANTHER" id="PTHR30574">
    <property type="entry name" value="INNER MEMBRANE PROTEIN YEDE"/>
    <property type="match status" value="1"/>
</dbReference>
<reference evidence="9" key="1">
    <citation type="journal article" date="2023" name="Mol. Phylogenet. Evol.">
        <title>Genome-scale phylogeny and comparative genomics of the fungal order Sordariales.</title>
        <authorList>
            <person name="Hensen N."/>
            <person name="Bonometti L."/>
            <person name="Westerberg I."/>
            <person name="Brannstrom I.O."/>
            <person name="Guillou S."/>
            <person name="Cros-Aarteil S."/>
            <person name="Calhoun S."/>
            <person name="Haridas S."/>
            <person name="Kuo A."/>
            <person name="Mondo S."/>
            <person name="Pangilinan J."/>
            <person name="Riley R."/>
            <person name="LaButti K."/>
            <person name="Andreopoulos B."/>
            <person name="Lipzen A."/>
            <person name="Chen C."/>
            <person name="Yan M."/>
            <person name="Daum C."/>
            <person name="Ng V."/>
            <person name="Clum A."/>
            <person name="Steindorff A."/>
            <person name="Ohm R.A."/>
            <person name="Martin F."/>
            <person name="Silar P."/>
            <person name="Natvig D.O."/>
            <person name="Lalanne C."/>
            <person name="Gautier V."/>
            <person name="Ament-Velasquez S.L."/>
            <person name="Kruys A."/>
            <person name="Hutchinson M.I."/>
            <person name="Powell A.J."/>
            <person name="Barry K."/>
            <person name="Miller A.N."/>
            <person name="Grigoriev I.V."/>
            <person name="Debuchy R."/>
            <person name="Gladieux P."/>
            <person name="Hiltunen Thoren M."/>
            <person name="Johannesson H."/>
        </authorList>
    </citation>
    <scope>NUCLEOTIDE SEQUENCE</scope>
    <source>
        <strain evidence="9">CBS 955.72</strain>
    </source>
</reference>
<gene>
    <name evidence="9" type="ORF">B0T25DRAFT_218683</name>
</gene>
<keyword evidence="10" id="KW-1185">Reference proteome</keyword>
<dbReference type="EMBL" id="JAUIQD010000004">
    <property type="protein sequence ID" value="KAK3353643.1"/>
    <property type="molecule type" value="Genomic_DNA"/>
</dbReference>
<sequence>MDNIISGGVFGAGLTASGMYQPAVIMAQLKFENFHMIQVFLTATASSACLVAAAQRLGYIHLKPRSFSSVGLFAPYDGNIIGGFLLGSGMMLAGACPGTVLAQIGVGVSSGFYALEGGAIAAILWSGFLQRTMHCPAPALQNGNGKEAVKKEEVLTVSQGLGVSPSTVLLGFEAVCIAAIFAAASLTTLGPEAKISPIAGGLLICTAQLVSILLRKKLMGISTSFEEVGDWFWGAFKGDSLPRHYNNILFSTGAVAGAFVLAHIFPAVAQVTEVTISPFTASLGGFLMILGSRVAGGCTSGHGISGMSLMSISSFVTIAATFAGGALVGLLMG</sequence>
<keyword evidence="6 8" id="KW-1133">Transmembrane helix</keyword>
<protein>
    <recommendedName>
        <fullName evidence="11">Sulphur transport domain-containing protein</fullName>
    </recommendedName>
</protein>
<dbReference type="Proteomes" id="UP001275084">
    <property type="component" value="Unassembled WGS sequence"/>
</dbReference>
<evidence type="ECO:0000256" key="5">
    <source>
        <dbReference type="ARBA" id="ARBA00022692"/>
    </source>
</evidence>
<dbReference type="AlphaFoldDB" id="A0AAJ0HJ35"/>
<feature type="transmembrane region" description="Helical" evidence="8">
    <location>
        <begin position="110"/>
        <end position="129"/>
    </location>
</feature>
<evidence type="ECO:0000256" key="2">
    <source>
        <dbReference type="ARBA" id="ARBA00022448"/>
    </source>
</evidence>
<name>A0AAJ0HJ35_9PEZI</name>
<evidence type="ECO:0000256" key="7">
    <source>
        <dbReference type="ARBA" id="ARBA00023136"/>
    </source>
</evidence>
<keyword evidence="4" id="KW-0997">Cell inner membrane</keyword>
<keyword evidence="3" id="KW-1003">Cell membrane</keyword>
<reference evidence="9" key="2">
    <citation type="submission" date="2023-06" db="EMBL/GenBank/DDBJ databases">
        <authorList>
            <consortium name="Lawrence Berkeley National Laboratory"/>
            <person name="Haridas S."/>
            <person name="Hensen N."/>
            <person name="Bonometti L."/>
            <person name="Westerberg I."/>
            <person name="Brannstrom I.O."/>
            <person name="Guillou S."/>
            <person name="Cros-Aarteil S."/>
            <person name="Calhoun S."/>
            <person name="Kuo A."/>
            <person name="Mondo S."/>
            <person name="Pangilinan J."/>
            <person name="Riley R."/>
            <person name="Labutti K."/>
            <person name="Andreopoulos B."/>
            <person name="Lipzen A."/>
            <person name="Chen C."/>
            <person name="Yanf M."/>
            <person name="Daum C."/>
            <person name="Ng V."/>
            <person name="Clum A."/>
            <person name="Steindorff A."/>
            <person name="Ohm R."/>
            <person name="Martin F."/>
            <person name="Silar P."/>
            <person name="Natvig D."/>
            <person name="Lalanne C."/>
            <person name="Gautier V."/>
            <person name="Ament-Velasquez S.L."/>
            <person name="Kruys A."/>
            <person name="Hutchinson M.I."/>
            <person name="Powell A.J."/>
            <person name="Barry K."/>
            <person name="Miller A.N."/>
            <person name="Grigoriev I.V."/>
            <person name="Debuchy R."/>
            <person name="Gladieux P."/>
            <person name="Thoren M.H."/>
            <person name="Johannesson H."/>
        </authorList>
    </citation>
    <scope>NUCLEOTIDE SEQUENCE</scope>
    <source>
        <strain evidence="9">CBS 955.72</strain>
    </source>
</reference>
<feature type="transmembrane region" description="Helical" evidence="8">
    <location>
        <begin position="195"/>
        <end position="214"/>
    </location>
</feature>
<evidence type="ECO:0008006" key="11">
    <source>
        <dbReference type="Google" id="ProtNLM"/>
    </source>
</evidence>
<feature type="transmembrane region" description="Helical" evidence="8">
    <location>
        <begin position="80"/>
        <end position="104"/>
    </location>
</feature>
<evidence type="ECO:0000256" key="3">
    <source>
        <dbReference type="ARBA" id="ARBA00022475"/>
    </source>
</evidence>
<evidence type="ECO:0000256" key="8">
    <source>
        <dbReference type="SAM" id="Phobius"/>
    </source>
</evidence>
<evidence type="ECO:0000256" key="1">
    <source>
        <dbReference type="ARBA" id="ARBA00004429"/>
    </source>
</evidence>
<feature type="transmembrane region" description="Helical" evidence="8">
    <location>
        <begin position="307"/>
        <end position="332"/>
    </location>
</feature>
<dbReference type="Pfam" id="PF04143">
    <property type="entry name" value="Sulf_transp"/>
    <property type="match status" value="1"/>
</dbReference>
<dbReference type="GO" id="GO:0005886">
    <property type="term" value="C:plasma membrane"/>
    <property type="evidence" value="ECO:0007669"/>
    <property type="project" value="UniProtKB-SubCell"/>
</dbReference>
<evidence type="ECO:0000313" key="10">
    <source>
        <dbReference type="Proteomes" id="UP001275084"/>
    </source>
</evidence>
<evidence type="ECO:0000256" key="6">
    <source>
        <dbReference type="ARBA" id="ARBA00022989"/>
    </source>
</evidence>
<accession>A0AAJ0HJ35</accession>
<proteinExistence type="predicted"/>
<organism evidence="9 10">
    <name type="scientific">Lasiosphaeria hispida</name>
    <dbReference type="NCBI Taxonomy" id="260671"/>
    <lineage>
        <taxon>Eukaryota</taxon>
        <taxon>Fungi</taxon>
        <taxon>Dikarya</taxon>
        <taxon>Ascomycota</taxon>
        <taxon>Pezizomycotina</taxon>
        <taxon>Sordariomycetes</taxon>
        <taxon>Sordariomycetidae</taxon>
        <taxon>Sordariales</taxon>
        <taxon>Lasiosphaeriaceae</taxon>
        <taxon>Lasiosphaeria</taxon>
    </lineage>
</organism>
<comment type="subcellular location">
    <subcellularLocation>
        <location evidence="1">Cell inner membrane</location>
        <topology evidence="1">Multi-pass membrane protein</topology>
    </subcellularLocation>
</comment>
<feature type="transmembrane region" description="Helical" evidence="8">
    <location>
        <begin position="248"/>
        <end position="269"/>
    </location>
</feature>
<keyword evidence="2" id="KW-0813">Transport</keyword>
<evidence type="ECO:0000256" key="4">
    <source>
        <dbReference type="ARBA" id="ARBA00022519"/>
    </source>
</evidence>
<feature type="transmembrane region" description="Helical" evidence="8">
    <location>
        <begin position="168"/>
        <end position="189"/>
    </location>
</feature>
<comment type="caution">
    <text evidence="9">The sequence shown here is derived from an EMBL/GenBank/DDBJ whole genome shotgun (WGS) entry which is preliminary data.</text>
</comment>
<dbReference type="PANTHER" id="PTHR30574:SF1">
    <property type="entry name" value="SULPHUR TRANSPORT DOMAIN-CONTAINING PROTEIN"/>
    <property type="match status" value="1"/>
</dbReference>
<keyword evidence="7 8" id="KW-0472">Membrane</keyword>
<evidence type="ECO:0000313" key="9">
    <source>
        <dbReference type="EMBL" id="KAK3353643.1"/>
    </source>
</evidence>
<keyword evidence="5 8" id="KW-0812">Transmembrane</keyword>